<protein>
    <submittedName>
        <fullName evidence="2">Uncharacterized protein</fullName>
    </submittedName>
</protein>
<dbReference type="VEuPathDB" id="TriTrypDB:BSAL_61050"/>
<keyword evidence="3" id="KW-1185">Reference proteome</keyword>
<gene>
    <name evidence="2" type="ORF">BSAL_61050</name>
</gene>
<dbReference type="AlphaFoldDB" id="A0A0S4IUE6"/>
<reference evidence="3" key="1">
    <citation type="submission" date="2015-09" db="EMBL/GenBank/DDBJ databases">
        <authorList>
            <consortium name="Pathogen Informatics"/>
        </authorList>
    </citation>
    <scope>NUCLEOTIDE SEQUENCE [LARGE SCALE GENOMIC DNA]</scope>
    <source>
        <strain evidence="3">Lake Konstanz</strain>
    </source>
</reference>
<evidence type="ECO:0000313" key="3">
    <source>
        <dbReference type="Proteomes" id="UP000051952"/>
    </source>
</evidence>
<evidence type="ECO:0000256" key="1">
    <source>
        <dbReference type="SAM" id="Coils"/>
    </source>
</evidence>
<accession>A0A0S4IUE6</accession>
<name>A0A0S4IUE6_BODSA</name>
<feature type="non-terminal residue" evidence="2">
    <location>
        <position position="195"/>
    </location>
</feature>
<feature type="coiled-coil region" evidence="1">
    <location>
        <begin position="126"/>
        <end position="192"/>
    </location>
</feature>
<organism evidence="2 3">
    <name type="scientific">Bodo saltans</name>
    <name type="common">Flagellated protozoan</name>
    <dbReference type="NCBI Taxonomy" id="75058"/>
    <lineage>
        <taxon>Eukaryota</taxon>
        <taxon>Discoba</taxon>
        <taxon>Euglenozoa</taxon>
        <taxon>Kinetoplastea</taxon>
        <taxon>Metakinetoplastina</taxon>
        <taxon>Eubodonida</taxon>
        <taxon>Bodonidae</taxon>
        <taxon>Bodo</taxon>
    </lineage>
</organism>
<dbReference type="EMBL" id="CYKH01000286">
    <property type="protein sequence ID" value="CUF28601.1"/>
    <property type="molecule type" value="Genomic_DNA"/>
</dbReference>
<sequence length="195" mass="22332">MSKQYRIGSVVTDQNIVIAFTMIFRFSEKCWKTHKHAFIHPLHCCCLSNLSMMRLRVLRHGIGTVNAIRCAFSGPFAASLPVDIKEAVADKFVKHDAPHRSTLGNYHSAAHLVIDDAPQFTIAMVITTMKAERDTMKQELVTMKAELNAMRAVQHCKPCPPGFDEDTFAFFVRQLKKDEDRFDEDVRNKEKRIYT</sequence>
<proteinExistence type="predicted"/>
<dbReference type="Proteomes" id="UP000051952">
    <property type="component" value="Unassembled WGS sequence"/>
</dbReference>
<keyword evidence="1" id="KW-0175">Coiled coil</keyword>
<evidence type="ECO:0000313" key="2">
    <source>
        <dbReference type="EMBL" id="CUF28601.1"/>
    </source>
</evidence>